<name>A0A8S4QCX8_9NEOP</name>
<evidence type="ECO:0000313" key="3">
    <source>
        <dbReference type="Proteomes" id="UP000838756"/>
    </source>
</evidence>
<comment type="caution">
    <text evidence="2">The sequence shown here is derived from an EMBL/GenBank/DDBJ whole genome shotgun (WGS) entry which is preliminary data.</text>
</comment>
<evidence type="ECO:0000256" key="1">
    <source>
        <dbReference type="SAM" id="MobiDB-lite"/>
    </source>
</evidence>
<sequence length="175" mass="20057">MTSMSQQQQLSFQRGVNGLNRKHTGSSEKSYEGEICKDKRIPEINGTVQNKSHISENANLDYKISGDEKEEIRTDNDKDKCPKCTQYENNESFDEEEKRKHLIDKEESAERFKAHRSIHNKDNSVLCASFDLQNVLNTPHGENMMLYYSRKVAVYNLTGSATHSQKIMAPLANEI</sequence>
<dbReference type="OrthoDB" id="6746758at2759"/>
<dbReference type="AlphaFoldDB" id="A0A8S4QCX8"/>
<dbReference type="EMBL" id="CAKXAJ010000494">
    <property type="protein sequence ID" value="CAH2207525.1"/>
    <property type="molecule type" value="Genomic_DNA"/>
</dbReference>
<accession>A0A8S4QCX8</accession>
<proteinExistence type="predicted"/>
<feature type="compositionally biased region" description="Polar residues" evidence="1">
    <location>
        <begin position="1"/>
        <end position="14"/>
    </location>
</feature>
<protein>
    <submittedName>
        <fullName evidence="2">Jg25000 protein</fullName>
    </submittedName>
</protein>
<evidence type="ECO:0000313" key="2">
    <source>
        <dbReference type="EMBL" id="CAH2207525.1"/>
    </source>
</evidence>
<gene>
    <name evidence="2" type="primary">jg25000</name>
    <name evidence="2" type="ORF">PAEG_LOCUS146</name>
</gene>
<feature type="compositionally biased region" description="Basic and acidic residues" evidence="1">
    <location>
        <begin position="25"/>
        <end position="34"/>
    </location>
</feature>
<reference evidence="2" key="1">
    <citation type="submission" date="2022-03" db="EMBL/GenBank/DDBJ databases">
        <authorList>
            <person name="Lindestad O."/>
        </authorList>
    </citation>
    <scope>NUCLEOTIDE SEQUENCE</scope>
</reference>
<dbReference type="Proteomes" id="UP000838756">
    <property type="component" value="Unassembled WGS sequence"/>
</dbReference>
<organism evidence="2 3">
    <name type="scientific">Pararge aegeria aegeria</name>
    <dbReference type="NCBI Taxonomy" id="348720"/>
    <lineage>
        <taxon>Eukaryota</taxon>
        <taxon>Metazoa</taxon>
        <taxon>Ecdysozoa</taxon>
        <taxon>Arthropoda</taxon>
        <taxon>Hexapoda</taxon>
        <taxon>Insecta</taxon>
        <taxon>Pterygota</taxon>
        <taxon>Neoptera</taxon>
        <taxon>Endopterygota</taxon>
        <taxon>Lepidoptera</taxon>
        <taxon>Glossata</taxon>
        <taxon>Ditrysia</taxon>
        <taxon>Papilionoidea</taxon>
        <taxon>Nymphalidae</taxon>
        <taxon>Satyrinae</taxon>
        <taxon>Satyrini</taxon>
        <taxon>Parargina</taxon>
        <taxon>Pararge</taxon>
    </lineage>
</organism>
<keyword evidence="3" id="KW-1185">Reference proteome</keyword>
<feature type="region of interest" description="Disordered" evidence="1">
    <location>
        <begin position="1"/>
        <end position="34"/>
    </location>
</feature>